<evidence type="ECO:0000256" key="2">
    <source>
        <dbReference type="ARBA" id="ARBA00004664"/>
    </source>
</evidence>
<dbReference type="PANTHER" id="PTHR42894">
    <property type="entry name" value="N-(5'-PHOSPHORIBOSYL)ANTHRANILATE ISOMERASE"/>
    <property type="match status" value="1"/>
</dbReference>
<keyword evidence="6 9" id="KW-0822">Tryptophan biosynthesis</keyword>
<comment type="caution">
    <text evidence="11">The sequence shown here is derived from an EMBL/GenBank/DDBJ whole genome shotgun (WGS) entry which is preliminary data.</text>
</comment>
<evidence type="ECO:0000256" key="8">
    <source>
        <dbReference type="ARBA" id="ARBA00023235"/>
    </source>
</evidence>
<comment type="catalytic activity">
    <reaction evidence="1 9">
        <text>N-(5-phospho-beta-D-ribosyl)anthranilate = 1-(2-carboxyphenylamino)-1-deoxy-D-ribulose 5-phosphate</text>
        <dbReference type="Rhea" id="RHEA:21540"/>
        <dbReference type="ChEBI" id="CHEBI:18277"/>
        <dbReference type="ChEBI" id="CHEBI:58613"/>
        <dbReference type="EC" id="5.3.1.24"/>
    </reaction>
</comment>
<organism evidence="11 12">
    <name type="scientific">Paraprevotella xylaniphila YIT 11841</name>
    <dbReference type="NCBI Taxonomy" id="762982"/>
    <lineage>
        <taxon>Bacteria</taxon>
        <taxon>Pseudomonadati</taxon>
        <taxon>Bacteroidota</taxon>
        <taxon>Bacteroidia</taxon>
        <taxon>Bacteroidales</taxon>
        <taxon>Prevotellaceae</taxon>
        <taxon>Paraprevotella</taxon>
    </lineage>
</organism>
<dbReference type="InterPro" id="IPR011060">
    <property type="entry name" value="RibuloseP-bd_barrel"/>
</dbReference>
<dbReference type="InterPro" id="IPR013785">
    <property type="entry name" value="Aldolase_TIM"/>
</dbReference>
<evidence type="ECO:0000259" key="10">
    <source>
        <dbReference type="Pfam" id="PF00697"/>
    </source>
</evidence>
<evidence type="ECO:0000256" key="3">
    <source>
        <dbReference type="ARBA" id="ARBA00012572"/>
    </source>
</evidence>
<protein>
    <recommendedName>
        <fullName evidence="4 9">N-(5'-phosphoribosyl)anthranilate isomerase</fullName>
        <shortName evidence="9">PRAI</shortName>
        <ecNumber evidence="3 9">5.3.1.24</ecNumber>
    </recommendedName>
</protein>
<evidence type="ECO:0000313" key="12">
    <source>
        <dbReference type="Proteomes" id="UP000005546"/>
    </source>
</evidence>
<evidence type="ECO:0000256" key="7">
    <source>
        <dbReference type="ARBA" id="ARBA00023141"/>
    </source>
</evidence>
<evidence type="ECO:0000256" key="1">
    <source>
        <dbReference type="ARBA" id="ARBA00001164"/>
    </source>
</evidence>
<dbReference type="AlphaFoldDB" id="F3QPE5"/>
<evidence type="ECO:0000256" key="5">
    <source>
        <dbReference type="ARBA" id="ARBA00022605"/>
    </source>
</evidence>
<feature type="domain" description="N-(5'phosphoribosyl) anthranilate isomerase (PRAI)" evidence="10">
    <location>
        <begin position="18"/>
        <end position="197"/>
    </location>
</feature>
<keyword evidence="5 9" id="KW-0028">Amino-acid biosynthesis</keyword>
<proteinExistence type="inferred from homology"/>
<dbReference type="EC" id="5.3.1.24" evidence="3 9"/>
<keyword evidence="7 9" id="KW-0057">Aromatic amino acid biosynthesis</keyword>
<accession>F3QPE5</accession>
<dbReference type="InterPro" id="IPR044643">
    <property type="entry name" value="TrpF_fam"/>
</dbReference>
<evidence type="ECO:0000256" key="9">
    <source>
        <dbReference type="HAMAP-Rule" id="MF_00135"/>
    </source>
</evidence>
<sequence>MRDADNIRQVEALTPDMMGFICWEGSRRHVSRLPDYLPETCRRVGVFVNPEIGYIQERIKTFRLDLVQLHGHETPEFCRSIKEEGLKSGHSLQIIKAFGVAPDEPFPRTEDYEADCDFFLFDTRCPTAGGSGRTFDWNVLQNYHGHTPFFLSGGIGPDSTDRLRSFSHPAWAGVDLNSRFETATAQKDVGRLSDFIKDLRGQNISEN</sequence>
<dbReference type="Proteomes" id="UP000005546">
    <property type="component" value="Unassembled WGS sequence"/>
</dbReference>
<dbReference type="InterPro" id="IPR001240">
    <property type="entry name" value="PRAI_dom"/>
</dbReference>
<dbReference type="SUPFAM" id="SSF51366">
    <property type="entry name" value="Ribulose-phoshate binding barrel"/>
    <property type="match status" value="1"/>
</dbReference>
<dbReference type="eggNOG" id="COG0135">
    <property type="taxonomic scope" value="Bacteria"/>
</dbReference>
<dbReference type="UniPathway" id="UPA00035">
    <property type="reaction ID" value="UER00042"/>
</dbReference>
<dbReference type="PANTHER" id="PTHR42894:SF1">
    <property type="entry name" value="N-(5'-PHOSPHORIBOSYL)ANTHRANILATE ISOMERASE"/>
    <property type="match status" value="1"/>
</dbReference>
<dbReference type="HOGENOM" id="CLU_076364_1_2_10"/>
<evidence type="ECO:0000313" key="11">
    <source>
        <dbReference type="EMBL" id="EGG58139.1"/>
    </source>
</evidence>
<evidence type="ECO:0000256" key="4">
    <source>
        <dbReference type="ARBA" id="ARBA00022272"/>
    </source>
</evidence>
<dbReference type="Gene3D" id="3.20.20.70">
    <property type="entry name" value="Aldolase class I"/>
    <property type="match status" value="1"/>
</dbReference>
<dbReference type="Pfam" id="PF00697">
    <property type="entry name" value="PRAI"/>
    <property type="match status" value="1"/>
</dbReference>
<dbReference type="GO" id="GO:0000162">
    <property type="term" value="P:L-tryptophan biosynthetic process"/>
    <property type="evidence" value="ECO:0007669"/>
    <property type="project" value="UniProtKB-UniRule"/>
</dbReference>
<reference evidence="11 12" key="1">
    <citation type="submission" date="2011-02" db="EMBL/GenBank/DDBJ databases">
        <authorList>
            <person name="Weinstock G."/>
            <person name="Sodergren E."/>
            <person name="Clifton S."/>
            <person name="Fulton L."/>
            <person name="Fulton B."/>
            <person name="Courtney L."/>
            <person name="Fronick C."/>
            <person name="Harrison M."/>
            <person name="Strong C."/>
            <person name="Farmer C."/>
            <person name="Delahaunty K."/>
            <person name="Markovic C."/>
            <person name="Hall O."/>
            <person name="Minx P."/>
            <person name="Tomlinson C."/>
            <person name="Mitreva M."/>
            <person name="Hou S."/>
            <person name="Chen J."/>
            <person name="Wollam A."/>
            <person name="Pepin K.H."/>
            <person name="Johnson M."/>
            <person name="Bhonagiri V."/>
            <person name="Zhang X."/>
            <person name="Suruliraj S."/>
            <person name="Warren W."/>
            <person name="Chinwalla A."/>
            <person name="Mardis E.R."/>
            <person name="Wilson R.K."/>
        </authorList>
    </citation>
    <scope>NUCLEOTIDE SEQUENCE [LARGE SCALE GENOMIC DNA]</scope>
    <source>
        <strain evidence="11 12">YIT 11841</strain>
    </source>
</reference>
<dbReference type="HAMAP" id="MF_00135">
    <property type="entry name" value="PRAI"/>
    <property type="match status" value="1"/>
</dbReference>
<keyword evidence="8 9" id="KW-0413">Isomerase</keyword>
<keyword evidence="12" id="KW-1185">Reference proteome</keyword>
<dbReference type="CDD" id="cd00405">
    <property type="entry name" value="PRAI"/>
    <property type="match status" value="1"/>
</dbReference>
<evidence type="ECO:0000256" key="6">
    <source>
        <dbReference type="ARBA" id="ARBA00022822"/>
    </source>
</evidence>
<dbReference type="EMBL" id="AFBR01000001">
    <property type="protein sequence ID" value="EGG58139.1"/>
    <property type="molecule type" value="Genomic_DNA"/>
</dbReference>
<comment type="similarity">
    <text evidence="9">Belongs to the TrpF family.</text>
</comment>
<gene>
    <name evidence="9" type="primary">trpF</name>
    <name evidence="11" type="ORF">HMPREF9442_00032</name>
</gene>
<name>F3QPE5_9BACT</name>
<dbReference type="GO" id="GO:0004640">
    <property type="term" value="F:phosphoribosylanthranilate isomerase activity"/>
    <property type="evidence" value="ECO:0007669"/>
    <property type="project" value="UniProtKB-UniRule"/>
</dbReference>
<dbReference type="STRING" id="762982.HMPREF9442_00032"/>
<comment type="pathway">
    <text evidence="2 9">Amino-acid biosynthesis; L-tryptophan biosynthesis; L-tryptophan from chorismate: step 3/5.</text>
</comment>